<feature type="compositionally biased region" description="Basic and acidic residues" evidence="1">
    <location>
        <begin position="201"/>
        <end position="211"/>
    </location>
</feature>
<evidence type="ECO:0000313" key="2">
    <source>
        <dbReference type="EMBL" id="KAF6204429.1"/>
    </source>
</evidence>
<feature type="region of interest" description="Disordered" evidence="1">
    <location>
        <begin position="297"/>
        <end position="331"/>
    </location>
</feature>
<feature type="region of interest" description="Disordered" evidence="1">
    <location>
        <begin position="172"/>
        <end position="232"/>
    </location>
</feature>
<sequence>MLPTNQSPMDNESVENGGGIPELPEGSDLTQHYEQQEEDAELVAVQVLINQLQGGVQRWVQVGSLQELQEAQECVEEDKENGYMEQDEQTNSDFYLQLSSGPDILDGEAEERDVHFYLDDSETRMDRIVPENEPKEGGNFGFITPQRSFGMTSFAGLFRSTHHEGLQEVRAETNEETYSADDCDRANPVPGTSAGNVQRTGRKERTEKIPKEAVLSSPTSPVEPEADTDSEVEIIGEVIRGGGAEGNSDKQEKTLTPEPGQSRYILLFTSGDLEEIVKETDQNLSLRYSTKTAVKRGIDEGKNEEANQNRRMGVSSERTAHTSSIEPGDDSNRDVRFIREVIGGGSLGVSSDSQVKRHLFIEVPQRTSEKIIIKGMDDVKSGTSKTADSVDSNVGFLGETVGKESVGDNFEDSFQKRFIFIEVLPWRNRERTATEGGQVETETSKAADRDDSEEIQETAGAGHEEDAIDEQEESSNLTPPVGQSTPMHDSNSSDTGASTSGWQGNANKRPLTSPMTDDEDHKKPRLTEKNCSSCSYTGDDSNDSNRSSPIRSPSHSEPELVPLDLSVNPLRVYSDYETDSSDAIVYEPPPVVIPPPELYTPNTTASYSPEQQEMVDFLSELAAYEASINVADEETGNGNPVNLNQNVNLPNPVVVESPDSPDSIGFPDSPAVPYYPYMIDSPDSSDSPDIPDSPDTPVIPDSPASPDSS</sequence>
<reference evidence="2" key="1">
    <citation type="journal article" date="2021" name="Mol. Ecol. Resour.">
        <title>Apolygus lucorum genome provides insights into omnivorousness and mesophyll feeding.</title>
        <authorList>
            <person name="Liu Y."/>
            <person name="Liu H."/>
            <person name="Wang H."/>
            <person name="Huang T."/>
            <person name="Liu B."/>
            <person name="Yang B."/>
            <person name="Yin L."/>
            <person name="Li B."/>
            <person name="Zhang Y."/>
            <person name="Zhang S."/>
            <person name="Jiang F."/>
            <person name="Zhang X."/>
            <person name="Ren Y."/>
            <person name="Wang B."/>
            <person name="Wang S."/>
            <person name="Lu Y."/>
            <person name="Wu K."/>
            <person name="Fan W."/>
            <person name="Wang G."/>
        </authorList>
    </citation>
    <scope>NUCLEOTIDE SEQUENCE</scope>
    <source>
        <strain evidence="2">12Hb</strain>
    </source>
</reference>
<feature type="compositionally biased region" description="Low complexity" evidence="1">
    <location>
        <begin position="636"/>
        <end position="655"/>
    </location>
</feature>
<comment type="caution">
    <text evidence="2">The sequence shown here is derived from an EMBL/GenBank/DDBJ whole genome shotgun (WGS) entry which is preliminary data.</text>
</comment>
<dbReference type="EMBL" id="WIXP02000010">
    <property type="protein sequence ID" value="KAF6204429.1"/>
    <property type="molecule type" value="Genomic_DNA"/>
</dbReference>
<feature type="compositionally biased region" description="Polar residues" evidence="1">
    <location>
        <begin position="474"/>
        <end position="506"/>
    </location>
</feature>
<feature type="region of interest" description="Disordered" evidence="1">
    <location>
        <begin position="240"/>
        <end position="259"/>
    </location>
</feature>
<proteinExistence type="predicted"/>
<name>A0A8S9X7E5_APOLU</name>
<protein>
    <submittedName>
        <fullName evidence="2">Uncharacterized protein</fullName>
    </submittedName>
</protein>
<feature type="compositionally biased region" description="Low complexity" evidence="1">
    <location>
        <begin position="679"/>
        <end position="702"/>
    </location>
</feature>
<keyword evidence="3" id="KW-1185">Reference proteome</keyword>
<feature type="region of interest" description="Disordered" evidence="1">
    <location>
        <begin position="585"/>
        <end position="605"/>
    </location>
</feature>
<feature type="region of interest" description="Disordered" evidence="1">
    <location>
        <begin position="632"/>
        <end position="709"/>
    </location>
</feature>
<accession>A0A8S9X7E5</accession>
<feature type="compositionally biased region" description="Basic and acidic residues" evidence="1">
    <location>
        <begin position="297"/>
        <end position="308"/>
    </location>
</feature>
<feature type="compositionally biased region" description="Pro residues" evidence="1">
    <location>
        <begin position="587"/>
        <end position="598"/>
    </location>
</feature>
<feature type="compositionally biased region" description="Basic and acidic residues" evidence="1">
    <location>
        <begin position="519"/>
        <end position="528"/>
    </location>
</feature>
<feature type="region of interest" description="Disordered" evidence="1">
    <location>
        <begin position="431"/>
        <end position="562"/>
    </location>
</feature>
<feature type="compositionally biased region" description="Polar residues" evidence="1">
    <location>
        <begin position="529"/>
        <end position="555"/>
    </location>
</feature>
<evidence type="ECO:0000256" key="1">
    <source>
        <dbReference type="SAM" id="MobiDB-lite"/>
    </source>
</evidence>
<dbReference type="AlphaFoldDB" id="A0A8S9X7E5"/>
<feature type="region of interest" description="Disordered" evidence="1">
    <location>
        <begin position="1"/>
        <end position="37"/>
    </location>
</feature>
<evidence type="ECO:0000313" key="3">
    <source>
        <dbReference type="Proteomes" id="UP000466442"/>
    </source>
</evidence>
<gene>
    <name evidence="2" type="ORF">GE061_002770</name>
</gene>
<dbReference type="Proteomes" id="UP000466442">
    <property type="component" value="Unassembled WGS sequence"/>
</dbReference>
<organism evidence="2 3">
    <name type="scientific">Apolygus lucorum</name>
    <name type="common">Small green plant bug</name>
    <name type="synonym">Lygocoris lucorum</name>
    <dbReference type="NCBI Taxonomy" id="248454"/>
    <lineage>
        <taxon>Eukaryota</taxon>
        <taxon>Metazoa</taxon>
        <taxon>Ecdysozoa</taxon>
        <taxon>Arthropoda</taxon>
        <taxon>Hexapoda</taxon>
        <taxon>Insecta</taxon>
        <taxon>Pterygota</taxon>
        <taxon>Neoptera</taxon>
        <taxon>Paraneoptera</taxon>
        <taxon>Hemiptera</taxon>
        <taxon>Heteroptera</taxon>
        <taxon>Panheteroptera</taxon>
        <taxon>Cimicomorpha</taxon>
        <taxon>Miridae</taxon>
        <taxon>Mirini</taxon>
        <taxon>Apolygus</taxon>
    </lineage>
</organism>
<feature type="compositionally biased region" description="Polar residues" evidence="1">
    <location>
        <begin position="1"/>
        <end position="10"/>
    </location>
</feature>